<dbReference type="GO" id="GO:0042742">
    <property type="term" value="P:defense response to bacterium"/>
    <property type="evidence" value="ECO:0007669"/>
    <property type="project" value="UniProtKB-KW"/>
</dbReference>
<dbReference type="InterPro" id="IPR000974">
    <property type="entry name" value="Glyco_hydro_22_lys"/>
</dbReference>
<sequence>MSWNTAIFYRIMEGYLITILTTVLMFWCSQAKVYERCELARDLVQKYQFNQCDIGNWICLIEHTSSYNTSAKRGPYPDGSHDYGIFQINSDWCGSSESTNECGVTCDAFITDDLTAAAKCALKIYSVRGYETWTDWIFKCEGKDLNKYVQDCNL</sequence>
<dbReference type="EMBL" id="GFAH01000336">
    <property type="protein sequence ID" value="JAV48053.1"/>
    <property type="molecule type" value="Transcribed_RNA"/>
</dbReference>
<accession>A0A1W7RA98</accession>
<dbReference type="FunFam" id="1.10.530.10:FF:000001">
    <property type="entry name" value="Lysozyme C"/>
    <property type="match status" value="1"/>
</dbReference>
<evidence type="ECO:0000256" key="5">
    <source>
        <dbReference type="ARBA" id="ARBA00023157"/>
    </source>
</evidence>
<proteinExistence type="inferred from homology"/>
<comment type="catalytic activity">
    <reaction evidence="1">
        <text>Hydrolysis of (1-&gt;4)-beta-linkages between N-acetylmuramic acid and N-acetyl-D-glucosamine residues in a peptidoglycan and between N-acetyl-D-glucosamine residues in chitodextrins.</text>
        <dbReference type="EC" id="3.2.1.17"/>
    </reaction>
</comment>
<keyword evidence="6" id="KW-0378">Hydrolase</keyword>
<dbReference type="PANTHER" id="PTHR11407:SF63">
    <property type="entry name" value="LYSOZYME C"/>
    <property type="match status" value="1"/>
</dbReference>
<evidence type="ECO:0000259" key="8">
    <source>
        <dbReference type="PROSITE" id="PS00128"/>
    </source>
</evidence>
<dbReference type="GO" id="GO:0003796">
    <property type="term" value="F:lysozyme activity"/>
    <property type="evidence" value="ECO:0007669"/>
    <property type="project" value="UniProtKB-EC"/>
</dbReference>
<evidence type="ECO:0000256" key="6">
    <source>
        <dbReference type="ARBA" id="ARBA00023295"/>
    </source>
</evidence>
<dbReference type="InterPro" id="IPR019799">
    <property type="entry name" value="Glyco_hydro_22_CS"/>
</dbReference>
<dbReference type="SMART" id="SM00263">
    <property type="entry name" value="LYZ1"/>
    <property type="match status" value="1"/>
</dbReference>
<reference evidence="9" key="1">
    <citation type="submission" date="2016-11" db="EMBL/GenBank/DDBJ databases">
        <title>Venom-gland transcriptomics and venom proteomics of the black-back scorpion (Hadrurus spadix) reveal detectability challenges and an unexplored realm of animal toxin diversity.</title>
        <authorList>
            <person name="Rokyta D.R."/>
            <person name="Ward M.J."/>
        </authorList>
    </citation>
    <scope>NUCLEOTIDE SEQUENCE</scope>
    <source>
        <tissue evidence="9">Venom gland</tissue>
    </source>
</reference>
<dbReference type="PANTHER" id="PTHR11407">
    <property type="entry name" value="LYSOZYME C"/>
    <property type="match status" value="1"/>
</dbReference>
<evidence type="ECO:0000256" key="7">
    <source>
        <dbReference type="RuleBase" id="RU004440"/>
    </source>
</evidence>
<dbReference type="CDD" id="cd16899">
    <property type="entry name" value="LYZ_C_invert"/>
    <property type="match status" value="1"/>
</dbReference>
<dbReference type="InterPro" id="IPR001916">
    <property type="entry name" value="Glyco_hydro_22"/>
</dbReference>
<evidence type="ECO:0000256" key="1">
    <source>
        <dbReference type="ARBA" id="ARBA00000632"/>
    </source>
</evidence>
<dbReference type="AlphaFoldDB" id="A0A1W7RA98"/>
<feature type="domain" description="Glycosyl hydrolases family 22 (GH22)" evidence="8">
    <location>
        <begin position="102"/>
        <end position="120"/>
    </location>
</feature>
<keyword evidence="4" id="KW-0929">Antimicrobial</keyword>
<keyword evidence="6" id="KW-0326">Glycosidase</keyword>
<dbReference type="Pfam" id="PF00062">
    <property type="entry name" value="Lys"/>
    <property type="match status" value="1"/>
</dbReference>
<dbReference type="EC" id="3.2.1.17" evidence="3"/>
<evidence type="ECO:0000256" key="2">
    <source>
        <dbReference type="ARBA" id="ARBA00010859"/>
    </source>
</evidence>
<dbReference type="PROSITE" id="PS00128">
    <property type="entry name" value="GLYCOSYL_HYDROL_F22_1"/>
    <property type="match status" value="1"/>
</dbReference>
<dbReference type="Gene3D" id="1.10.530.10">
    <property type="match status" value="1"/>
</dbReference>
<dbReference type="PROSITE" id="PS51348">
    <property type="entry name" value="GLYCOSYL_HYDROL_F22_2"/>
    <property type="match status" value="1"/>
</dbReference>
<dbReference type="SUPFAM" id="SSF53955">
    <property type="entry name" value="Lysozyme-like"/>
    <property type="match status" value="1"/>
</dbReference>
<dbReference type="GO" id="GO:0031640">
    <property type="term" value="P:killing of cells of another organism"/>
    <property type="evidence" value="ECO:0007669"/>
    <property type="project" value="UniProtKB-KW"/>
</dbReference>
<dbReference type="PRINTS" id="PR00137">
    <property type="entry name" value="LYSOZYME"/>
</dbReference>
<dbReference type="InterPro" id="IPR023346">
    <property type="entry name" value="Lysozyme-like_dom_sf"/>
</dbReference>
<evidence type="ECO:0000256" key="3">
    <source>
        <dbReference type="ARBA" id="ARBA00012732"/>
    </source>
</evidence>
<comment type="similarity">
    <text evidence="2 7">Belongs to the glycosyl hydrolase 22 family.</text>
</comment>
<dbReference type="PRINTS" id="PR00135">
    <property type="entry name" value="LYZLACT"/>
</dbReference>
<evidence type="ECO:0000256" key="4">
    <source>
        <dbReference type="ARBA" id="ARBA00022638"/>
    </source>
</evidence>
<keyword evidence="5" id="KW-1015">Disulfide bond</keyword>
<protein>
    <recommendedName>
        <fullName evidence="3">lysozyme</fullName>
        <ecNumber evidence="3">3.2.1.17</ecNumber>
    </recommendedName>
</protein>
<evidence type="ECO:0000313" key="9">
    <source>
        <dbReference type="EMBL" id="JAV48053.1"/>
    </source>
</evidence>
<name>A0A1W7RA98_9SCOR</name>
<organism evidence="9">
    <name type="scientific">Hadrurus spadix</name>
    <dbReference type="NCBI Taxonomy" id="141984"/>
    <lineage>
        <taxon>Eukaryota</taxon>
        <taxon>Metazoa</taxon>
        <taxon>Ecdysozoa</taxon>
        <taxon>Arthropoda</taxon>
        <taxon>Chelicerata</taxon>
        <taxon>Arachnida</taxon>
        <taxon>Scorpiones</taxon>
        <taxon>Iurida</taxon>
        <taxon>Iuroidea</taxon>
        <taxon>Hadrurus</taxon>
    </lineage>
</organism>
<keyword evidence="4" id="KW-0081">Bacteriolytic enzyme</keyword>